<feature type="region of interest" description="Disordered" evidence="3">
    <location>
        <begin position="41"/>
        <end position="71"/>
    </location>
</feature>
<dbReference type="InterPro" id="IPR050425">
    <property type="entry name" value="NAD(P)_dehydrat-like"/>
</dbReference>
<dbReference type="Gene3D" id="3.40.50.720">
    <property type="entry name" value="NAD(P)-binding Rossmann-like Domain"/>
    <property type="match status" value="1"/>
</dbReference>
<evidence type="ECO:0000313" key="5">
    <source>
        <dbReference type="EMBL" id="CAE0725986.1"/>
    </source>
</evidence>
<gene>
    <name evidence="5" type="ORF">PAUS00366_LOCUS18743</name>
</gene>
<evidence type="ECO:0000259" key="4">
    <source>
        <dbReference type="Pfam" id="PF01370"/>
    </source>
</evidence>
<evidence type="ECO:0000256" key="2">
    <source>
        <dbReference type="ARBA" id="ARBA00023445"/>
    </source>
</evidence>
<feature type="compositionally biased region" description="Low complexity" evidence="3">
    <location>
        <begin position="41"/>
        <end position="67"/>
    </location>
</feature>
<comment type="similarity">
    <text evidence="2">Belongs to the NAD(P)-dependent epimerase/dehydratase family. Dihydroflavonol-4-reductase subfamily.</text>
</comment>
<evidence type="ECO:0000256" key="3">
    <source>
        <dbReference type="SAM" id="MobiDB-lite"/>
    </source>
</evidence>
<dbReference type="PANTHER" id="PTHR10366">
    <property type="entry name" value="NAD DEPENDENT EPIMERASE/DEHYDRATASE"/>
    <property type="match status" value="1"/>
</dbReference>
<accession>A0A7S4ASW8</accession>
<reference evidence="5" key="1">
    <citation type="submission" date="2021-01" db="EMBL/GenBank/DDBJ databases">
        <authorList>
            <person name="Corre E."/>
            <person name="Pelletier E."/>
            <person name="Niang G."/>
            <person name="Scheremetjew M."/>
            <person name="Finn R."/>
            <person name="Kale V."/>
            <person name="Holt S."/>
            <person name="Cochrane G."/>
            <person name="Meng A."/>
            <person name="Brown T."/>
            <person name="Cohen L."/>
        </authorList>
    </citation>
    <scope>NUCLEOTIDE SEQUENCE</scope>
    <source>
        <strain evidence="5">10249 10 AB</strain>
    </source>
</reference>
<name>A0A7S4ASW8_9STRA</name>
<dbReference type="PANTHER" id="PTHR10366:SF564">
    <property type="entry name" value="STEROL-4-ALPHA-CARBOXYLATE 3-DEHYDROGENASE, DECARBOXYLATING"/>
    <property type="match status" value="1"/>
</dbReference>
<evidence type="ECO:0000256" key="1">
    <source>
        <dbReference type="ARBA" id="ARBA00023002"/>
    </source>
</evidence>
<keyword evidence="1" id="KW-0560">Oxidoreductase</keyword>
<proteinExistence type="inferred from homology"/>
<dbReference type="InterPro" id="IPR036291">
    <property type="entry name" value="NAD(P)-bd_dom_sf"/>
</dbReference>
<dbReference type="InterPro" id="IPR001509">
    <property type="entry name" value="Epimerase_deHydtase"/>
</dbReference>
<dbReference type="Pfam" id="PF01370">
    <property type="entry name" value="Epimerase"/>
    <property type="match status" value="1"/>
</dbReference>
<dbReference type="SUPFAM" id="SSF51735">
    <property type="entry name" value="NAD(P)-binding Rossmann-fold domains"/>
    <property type="match status" value="1"/>
</dbReference>
<organism evidence="5">
    <name type="scientific">Pseudo-nitzschia australis</name>
    <dbReference type="NCBI Taxonomy" id="44445"/>
    <lineage>
        <taxon>Eukaryota</taxon>
        <taxon>Sar</taxon>
        <taxon>Stramenopiles</taxon>
        <taxon>Ochrophyta</taxon>
        <taxon>Bacillariophyta</taxon>
        <taxon>Bacillariophyceae</taxon>
        <taxon>Bacillariophycidae</taxon>
        <taxon>Bacillariales</taxon>
        <taxon>Bacillariaceae</taxon>
        <taxon>Pseudo-nitzschia</taxon>
    </lineage>
</organism>
<sequence>MLSSVFRSSTSRANTLACRSKVRGLSQQQQASFWNLFSGNSDTSDTSDNNKNATTTTTTTTTSSATNSDEKPMVTITGLDGFLGPHVGLEFLKSGDYRVRATVRKNYTDKAKMDAIKEAYGSHYQDLDIVEAELLDEDSMLQAIDGSTYVAHLASPYYLDNKTRDELVGPAVQGTLSALKACTQTGVKRCVFTSSYACIRWTGTEDAPPNNVYDESVWSNPDRPGGMSDYAVSKLLAEQAAWEYQAEHPDLEVVSICPTLLLGPGIGRPNVVSEEFLQGILEDWQPNIKCASNYYSDVRDVARAHFKAIQVPEAANHRILAHGDPVTKDTIRSILQDLYGDRGFSPGCAMLDDSGAQGIVNDNSLSKTLLKMEYTPIEKTLKDMADGMIESGVVVEPKASERVVA</sequence>
<dbReference type="AlphaFoldDB" id="A0A7S4ASW8"/>
<dbReference type="GO" id="GO:0016616">
    <property type="term" value="F:oxidoreductase activity, acting on the CH-OH group of donors, NAD or NADP as acceptor"/>
    <property type="evidence" value="ECO:0007669"/>
    <property type="project" value="TreeGrafter"/>
</dbReference>
<dbReference type="EMBL" id="HBIX01027723">
    <property type="protein sequence ID" value="CAE0725986.1"/>
    <property type="molecule type" value="Transcribed_RNA"/>
</dbReference>
<feature type="domain" description="NAD-dependent epimerase/dehydratase" evidence="4">
    <location>
        <begin position="74"/>
        <end position="316"/>
    </location>
</feature>
<protein>
    <recommendedName>
        <fullName evidence="4">NAD-dependent epimerase/dehydratase domain-containing protein</fullName>
    </recommendedName>
</protein>